<dbReference type="PROSITE" id="PS00687">
    <property type="entry name" value="ALDEHYDE_DEHYDR_GLU"/>
    <property type="match status" value="1"/>
</dbReference>
<keyword evidence="5" id="KW-0812">Transmembrane</keyword>
<gene>
    <name evidence="7" type="ORF">GGQ98_000589</name>
</gene>
<evidence type="ECO:0000256" key="2">
    <source>
        <dbReference type="ARBA" id="ARBA00023002"/>
    </source>
</evidence>
<keyword evidence="8" id="KW-1185">Reference proteome</keyword>
<accession>A0A7W7AZ13</accession>
<dbReference type="EMBL" id="JACHNZ010000004">
    <property type="protein sequence ID" value="MBB4630984.1"/>
    <property type="molecule type" value="Genomic_DNA"/>
</dbReference>
<dbReference type="RefSeq" id="WP_184064848.1">
    <property type="nucleotide sequence ID" value="NZ_JACHNZ010000004.1"/>
</dbReference>
<dbReference type="PANTHER" id="PTHR11699">
    <property type="entry name" value="ALDEHYDE DEHYDROGENASE-RELATED"/>
    <property type="match status" value="1"/>
</dbReference>
<organism evidence="7 8">
    <name type="scientific">Sphingosinicella soli</name>
    <dbReference type="NCBI Taxonomy" id="333708"/>
    <lineage>
        <taxon>Bacteria</taxon>
        <taxon>Pseudomonadati</taxon>
        <taxon>Pseudomonadota</taxon>
        <taxon>Alphaproteobacteria</taxon>
        <taxon>Sphingomonadales</taxon>
        <taxon>Sphingosinicellaceae</taxon>
        <taxon>Sphingosinicella</taxon>
    </lineage>
</organism>
<dbReference type="Pfam" id="PF00171">
    <property type="entry name" value="Aldedh"/>
    <property type="match status" value="1"/>
</dbReference>
<dbReference type="Gene3D" id="3.40.605.10">
    <property type="entry name" value="Aldehyde Dehydrogenase, Chain A, domain 1"/>
    <property type="match status" value="1"/>
</dbReference>
<dbReference type="Proteomes" id="UP000566324">
    <property type="component" value="Unassembled WGS sequence"/>
</dbReference>
<evidence type="ECO:0000256" key="5">
    <source>
        <dbReference type="SAM" id="Phobius"/>
    </source>
</evidence>
<reference evidence="7 8" key="1">
    <citation type="submission" date="2020-08" db="EMBL/GenBank/DDBJ databases">
        <title>Genomic Encyclopedia of Type Strains, Phase IV (KMG-IV): sequencing the most valuable type-strain genomes for metagenomic binning, comparative biology and taxonomic classification.</title>
        <authorList>
            <person name="Goeker M."/>
        </authorList>
    </citation>
    <scope>NUCLEOTIDE SEQUENCE [LARGE SCALE GENOMIC DNA]</scope>
    <source>
        <strain evidence="7 8">DSM 17328</strain>
    </source>
</reference>
<dbReference type="SUPFAM" id="SSF53720">
    <property type="entry name" value="ALDH-like"/>
    <property type="match status" value="1"/>
</dbReference>
<dbReference type="InterPro" id="IPR016163">
    <property type="entry name" value="Ald_DH_C"/>
</dbReference>
<evidence type="ECO:0000313" key="7">
    <source>
        <dbReference type="EMBL" id="MBB4630984.1"/>
    </source>
</evidence>
<dbReference type="FunFam" id="3.40.605.10:FF:000007">
    <property type="entry name" value="NAD/NADP-dependent betaine aldehyde dehydrogenase"/>
    <property type="match status" value="1"/>
</dbReference>
<evidence type="ECO:0000259" key="6">
    <source>
        <dbReference type="Pfam" id="PF00171"/>
    </source>
</evidence>
<dbReference type="Gene3D" id="3.40.309.10">
    <property type="entry name" value="Aldehyde Dehydrogenase, Chain A, domain 2"/>
    <property type="match status" value="1"/>
</dbReference>
<name>A0A7W7AZ13_9SPHN</name>
<dbReference type="InterPro" id="IPR016162">
    <property type="entry name" value="Ald_DH_N"/>
</dbReference>
<keyword evidence="2 4" id="KW-0560">Oxidoreductase</keyword>
<dbReference type="CDD" id="cd07106">
    <property type="entry name" value="ALDH_AldA-AAD23400"/>
    <property type="match status" value="1"/>
</dbReference>
<keyword evidence="5" id="KW-1133">Transmembrane helix</keyword>
<dbReference type="GO" id="GO:0016620">
    <property type="term" value="F:oxidoreductase activity, acting on the aldehyde or oxo group of donors, NAD or NADP as acceptor"/>
    <property type="evidence" value="ECO:0007669"/>
    <property type="project" value="InterPro"/>
</dbReference>
<keyword evidence="5" id="KW-0472">Membrane</keyword>
<comment type="caution">
    <text evidence="7">The sequence shown here is derived from an EMBL/GenBank/DDBJ whole genome shotgun (WGS) entry which is preliminary data.</text>
</comment>
<evidence type="ECO:0000256" key="4">
    <source>
        <dbReference type="RuleBase" id="RU003345"/>
    </source>
</evidence>
<dbReference type="AlphaFoldDB" id="A0A7W7AZ13"/>
<dbReference type="InterPro" id="IPR015590">
    <property type="entry name" value="Aldehyde_DH_dom"/>
</dbReference>
<evidence type="ECO:0000313" key="8">
    <source>
        <dbReference type="Proteomes" id="UP000566324"/>
    </source>
</evidence>
<comment type="similarity">
    <text evidence="1 4">Belongs to the aldehyde dehydrogenase family.</text>
</comment>
<protein>
    <submittedName>
        <fullName evidence="7">Acyl-CoA reductase-like NAD-dependent aldehyde dehydrogenase</fullName>
    </submittedName>
</protein>
<evidence type="ECO:0000256" key="1">
    <source>
        <dbReference type="ARBA" id="ARBA00009986"/>
    </source>
</evidence>
<dbReference type="InterPro" id="IPR016161">
    <property type="entry name" value="Ald_DH/histidinol_DH"/>
</dbReference>
<dbReference type="InterPro" id="IPR044086">
    <property type="entry name" value="LUC3-like"/>
</dbReference>
<sequence>MDDYRLLIGGALVPGDMTMDVINPATEEVLAVCPRGSEAQLDAAVAAAKAAFPAWSRRSMQERRDLLLKLADAIEAKLESFARLLTQEQGKPLSESTAEIVYTSAFIRYLASLELESKLIEDNDNRRVEMRRRPLGVVGAIIPWNFPVLIVAFKMPLALLAGNTIVIKPAPTTPLTTLKLGELCAEIFPAGVINVITDQNDLGGKLTAHPDIAKISFTGSTETGKKVMASAASSIKRITLELGGNDAAIVLPDADPKTIAPGIFGAAMMNAGQVCLAVKRVYAHSSIYEELCAELARLADEAIVDDGLAQGAQIGPLQNKMQYEKVKGFLDDARAAGTIIAGGDVVDRPGYFIRPTIVRDVTDGTRIVDEEQFGPILPVIRYDDAEDALERANASPWGLGGSVWGRDRDTAYDIATRMDSGTVWINKHLDFGPNIPFGGAKQSGIGVEFAEEGLHEFTQVQIINEAR</sequence>
<feature type="transmembrane region" description="Helical" evidence="5">
    <location>
        <begin position="135"/>
        <end position="153"/>
    </location>
</feature>
<feature type="domain" description="Aldehyde dehydrogenase" evidence="6">
    <location>
        <begin position="17"/>
        <end position="462"/>
    </location>
</feature>
<proteinExistence type="inferred from homology"/>
<evidence type="ECO:0000256" key="3">
    <source>
        <dbReference type="PROSITE-ProRule" id="PRU10007"/>
    </source>
</evidence>
<feature type="active site" evidence="3">
    <location>
        <position position="241"/>
    </location>
</feature>
<dbReference type="InterPro" id="IPR029510">
    <property type="entry name" value="Ald_DH_CS_GLU"/>
</dbReference>